<dbReference type="PROSITE" id="PS51194">
    <property type="entry name" value="HELICASE_CTER"/>
    <property type="match status" value="1"/>
</dbReference>
<dbReference type="GeneID" id="88175874"/>
<keyword evidence="7" id="KW-0175">Coiled coil</keyword>
<dbReference type="Pfam" id="PF00176">
    <property type="entry name" value="SNF2-rel_dom"/>
    <property type="match status" value="1"/>
</dbReference>
<dbReference type="InterPro" id="IPR000330">
    <property type="entry name" value="SNF2_N"/>
</dbReference>
<protein>
    <submittedName>
        <fullName evidence="12">Uncharacterized protein</fullName>
    </submittedName>
</protein>
<dbReference type="KEGG" id="asau:88175874"/>
<keyword evidence="4" id="KW-0378">Hydrolase</keyword>
<keyword evidence="8" id="KW-0539">Nucleus</keyword>
<dbReference type="RefSeq" id="XP_062879805.1">
    <property type="nucleotide sequence ID" value="XM_063023735.1"/>
</dbReference>
<feature type="region of interest" description="Disordered" evidence="9">
    <location>
        <begin position="168"/>
        <end position="206"/>
    </location>
</feature>
<dbReference type="EMBL" id="CP138899">
    <property type="protein sequence ID" value="WPK27427.1"/>
    <property type="molecule type" value="Genomic_DNA"/>
</dbReference>
<feature type="compositionally biased region" description="Basic and acidic residues" evidence="9">
    <location>
        <begin position="628"/>
        <end position="659"/>
    </location>
</feature>
<dbReference type="InterPro" id="IPR014001">
    <property type="entry name" value="Helicase_ATP-bd"/>
</dbReference>
<feature type="compositionally biased region" description="Basic and acidic residues" evidence="9">
    <location>
        <begin position="58"/>
        <end position="109"/>
    </location>
</feature>
<evidence type="ECO:0000256" key="2">
    <source>
        <dbReference type="ARBA" id="ARBA00007025"/>
    </source>
</evidence>
<feature type="compositionally biased region" description="Acidic residues" evidence="9">
    <location>
        <begin position="130"/>
        <end position="142"/>
    </location>
</feature>
<evidence type="ECO:0000256" key="9">
    <source>
        <dbReference type="SAM" id="MobiDB-lite"/>
    </source>
</evidence>
<feature type="domain" description="Helicase C-terminal" evidence="11">
    <location>
        <begin position="777"/>
        <end position="941"/>
    </location>
</feature>
<gene>
    <name evidence="12" type="ORF">PUMCH_004814</name>
</gene>
<dbReference type="CDD" id="cd18793">
    <property type="entry name" value="SF2_C_SNF"/>
    <property type="match status" value="1"/>
</dbReference>
<evidence type="ECO:0000313" key="13">
    <source>
        <dbReference type="Proteomes" id="UP001338582"/>
    </source>
</evidence>
<dbReference type="SMART" id="SM00490">
    <property type="entry name" value="HELICc"/>
    <property type="match status" value="1"/>
</dbReference>
<evidence type="ECO:0000256" key="1">
    <source>
        <dbReference type="ARBA" id="ARBA00004123"/>
    </source>
</evidence>
<dbReference type="Pfam" id="PF00271">
    <property type="entry name" value="Helicase_C"/>
    <property type="match status" value="1"/>
</dbReference>
<dbReference type="InterPro" id="IPR001650">
    <property type="entry name" value="Helicase_C-like"/>
</dbReference>
<evidence type="ECO:0000256" key="7">
    <source>
        <dbReference type="ARBA" id="ARBA00023054"/>
    </source>
</evidence>
<dbReference type="Gene3D" id="3.40.50.10810">
    <property type="entry name" value="Tandem AAA-ATPase domain"/>
    <property type="match status" value="1"/>
</dbReference>
<feature type="compositionally biased region" description="Polar residues" evidence="9">
    <location>
        <begin position="1014"/>
        <end position="1026"/>
    </location>
</feature>
<feature type="compositionally biased region" description="Basic and acidic residues" evidence="9">
    <location>
        <begin position="999"/>
        <end position="1011"/>
    </location>
</feature>
<feature type="region of interest" description="Disordered" evidence="9">
    <location>
        <begin position="608"/>
        <end position="691"/>
    </location>
</feature>
<dbReference type="PROSITE" id="PS51192">
    <property type="entry name" value="HELICASE_ATP_BIND_1"/>
    <property type="match status" value="1"/>
</dbReference>
<evidence type="ECO:0000256" key="3">
    <source>
        <dbReference type="ARBA" id="ARBA00022741"/>
    </source>
</evidence>
<evidence type="ECO:0000259" key="10">
    <source>
        <dbReference type="PROSITE" id="PS51192"/>
    </source>
</evidence>
<comment type="similarity">
    <text evidence="2">Belongs to the SNF2/RAD54 helicase family.</text>
</comment>
<feature type="compositionally biased region" description="Basic and acidic residues" evidence="9">
    <location>
        <begin position="679"/>
        <end position="689"/>
    </location>
</feature>
<organism evidence="12 13">
    <name type="scientific">Australozyma saopauloensis</name>
    <dbReference type="NCBI Taxonomy" id="291208"/>
    <lineage>
        <taxon>Eukaryota</taxon>
        <taxon>Fungi</taxon>
        <taxon>Dikarya</taxon>
        <taxon>Ascomycota</taxon>
        <taxon>Saccharomycotina</taxon>
        <taxon>Pichiomycetes</taxon>
        <taxon>Metschnikowiaceae</taxon>
        <taxon>Australozyma</taxon>
    </lineage>
</organism>
<feature type="compositionally biased region" description="Basic residues" evidence="9">
    <location>
        <begin position="180"/>
        <end position="198"/>
    </location>
</feature>
<evidence type="ECO:0000313" key="12">
    <source>
        <dbReference type="EMBL" id="WPK27427.1"/>
    </source>
</evidence>
<dbReference type="FunFam" id="3.40.50.10810:FF:000015">
    <property type="entry name" value="lymphoid-specific helicase isoform X1"/>
    <property type="match status" value="1"/>
</dbReference>
<dbReference type="GO" id="GO:0005524">
    <property type="term" value="F:ATP binding"/>
    <property type="evidence" value="ECO:0007669"/>
    <property type="project" value="UniProtKB-KW"/>
</dbReference>
<keyword evidence="13" id="KW-1185">Reference proteome</keyword>
<feature type="compositionally biased region" description="Acidic residues" evidence="9">
    <location>
        <begin position="573"/>
        <end position="583"/>
    </location>
</feature>
<dbReference type="GO" id="GO:0005634">
    <property type="term" value="C:nucleus"/>
    <property type="evidence" value="ECO:0007669"/>
    <property type="project" value="UniProtKB-SubCell"/>
</dbReference>
<evidence type="ECO:0000256" key="8">
    <source>
        <dbReference type="ARBA" id="ARBA00023242"/>
    </source>
</evidence>
<evidence type="ECO:0000256" key="4">
    <source>
        <dbReference type="ARBA" id="ARBA00022801"/>
    </source>
</evidence>
<dbReference type="PANTHER" id="PTHR10799">
    <property type="entry name" value="SNF2/RAD54 HELICASE FAMILY"/>
    <property type="match status" value="1"/>
</dbReference>
<feature type="region of interest" description="Disordered" evidence="9">
    <location>
        <begin position="999"/>
        <end position="1026"/>
    </location>
</feature>
<dbReference type="SUPFAM" id="SSF52540">
    <property type="entry name" value="P-loop containing nucleoside triphosphate hydrolases"/>
    <property type="match status" value="2"/>
</dbReference>
<feature type="domain" description="Helicase ATP-binding" evidence="10">
    <location>
        <begin position="250"/>
        <end position="412"/>
    </location>
</feature>
<keyword evidence="6" id="KW-0067">ATP-binding</keyword>
<dbReference type="Gene3D" id="3.40.50.300">
    <property type="entry name" value="P-loop containing nucleotide triphosphate hydrolases"/>
    <property type="match status" value="1"/>
</dbReference>
<name>A0AAX4HGN7_9ASCO</name>
<proteinExistence type="inferred from homology"/>
<reference evidence="12 13" key="1">
    <citation type="submission" date="2023-10" db="EMBL/GenBank/DDBJ databases">
        <title>Draft Genome Sequence of Candida saopaulonensis from a very Premature Infant with Sepsis.</title>
        <authorList>
            <person name="Ning Y."/>
            <person name="Dai R."/>
            <person name="Xiao M."/>
            <person name="Xu Y."/>
            <person name="Yan Q."/>
            <person name="Zhang L."/>
        </authorList>
    </citation>
    <scope>NUCLEOTIDE SEQUENCE [LARGE SCALE GENOMIC DNA]</scope>
    <source>
        <strain evidence="12 13">19XY460</strain>
    </source>
</reference>
<feature type="region of interest" description="Disordered" evidence="9">
    <location>
        <begin position="58"/>
        <end position="143"/>
    </location>
</feature>
<dbReference type="SMART" id="SM00487">
    <property type="entry name" value="DEXDc"/>
    <property type="match status" value="1"/>
</dbReference>
<dbReference type="GO" id="GO:0004386">
    <property type="term" value="F:helicase activity"/>
    <property type="evidence" value="ECO:0007669"/>
    <property type="project" value="UniProtKB-KW"/>
</dbReference>
<evidence type="ECO:0000256" key="5">
    <source>
        <dbReference type="ARBA" id="ARBA00022806"/>
    </source>
</evidence>
<evidence type="ECO:0000259" key="11">
    <source>
        <dbReference type="PROSITE" id="PS51194"/>
    </source>
</evidence>
<feature type="region of interest" description="Disordered" evidence="9">
    <location>
        <begin position="573"/>
        <end position="593"/>
    </location>
</feature>
<dbReference type="GO" id="GO:0016787">
    <property type="term" value="F:hydrolase activity"/>
    <property type="evidence" value="ECO:0007669"/>
    <property type="project" value="UniProtKB-KW"/>
</dbReference>
<evidence type="ECO:0000256" key="6">
    <source>
        <dbReference type="ARBA" id="ARBA00022840"/>
    </source>
</evidence>
<accession>A0AAX4HGN7</accession>
<dbReference type="AlphaFoldDB" id="A0AAX4HGN7"/>
<keyword evidence="3" id="KW-0547">Nucleotide-binding</keyword>
<keyword evidence="5" id="KW-0347">Helicase</keyword>
<dbReference type="Proteomes" id="UP001338582">
    <property type="component" value="Chromosome 6"/>
</dbReference>
<dbReference type="InterPro" id="IPR038718">
    <property type="entry name" value="SNF2-like_sf"/>
</dbReference>
<sequence length="1026" mass="117901">MSFTEELDLDLREYMKPQDGNNDSQFDSLSFDDKLSKLQELVQKSQVYSQIILDNMLERSVEKKKKQEEERRLAAQREQELKEEEERKKAKQEEKLRRKAERKAAKEGADDASDLPSDSSDTRDLSSDASNDEDSDSLAEDVQEVKEQIEVPLDSDVEIVEVRHSARLGGNQARTERVRARSKRMTATKTKKAPKPKKAQPEMKTKVSAETEKMRKAIEAAQTGHTQQQPALVTGCVMKDYQLDGLEWLVSLYENGLNGILADEMGLGKTLQCIALFSFLIENKVDGPFMVVAPLSTVRNWGSEFRKFAPDIDVIEFVGQKDKRKLIKLNNRMKQTVVITSYELVIKDFRRFSRISWGYLTVDEGHRLKNFQSILIQFLKKLKTANRLLLTGTPLQNNLNELWSLLNFILPDIFHDLELFERWFNFDELTGPHSLENEEQRKAMSVKLQLEIVKSLHTVLKPFLLRRVKKEVMKDLPPKKEYMVYTDLQPLQQIVYCSCVQGNLLDKLLELYVKEYLLHNEKHLFSSVQDLEKVDEVLSKLVDPSAGVSNKKRKVSYLMERYDRALDSAIFSDDEDYEEEIDNANDPKSQEEIDLENSLNQSLHTEGAKAQLVDPDVANQTPGLSESEGEKIMELEQTNETRETSVERSPGDQNKKRPYSEPLVDSVGKEIDSGSPDLELTRNDGRDSDYSDIEIVEDPGIERPRGKRQAILILKAYRIAEQKIKHLALRRRLMSYRAICGSHYSYYFPFPTGEDLTEKMEEEFARLLVHNSGKMQLLEQLVERLLKDNHKVLVFSQFTFMLDLILEMFSAASIRTSRIDSNYSIDERRDEIEKFSHDGEDSSQVFLISTRAGGLGLNLTEADTVIIFDNDWNPQMDLQAIDRVHRIGQTKPVKIFRFVVRDTIEEIIVMRSFGKRALEQMVIRLGAFQLSRVAKKLTDEKIDINSTDATRSLSSIGERLNMQGLGGLGKIPDTNETLIAQAGQKTQKLLEEEMEELMDRSSECYSREPKEYPNLTSFESLNNMDD</sequence>
<dbReference type="InterPro" id="IPR049730">
    <property type="entry name" value="SNF2/RAD54-like_C"/>
</dbReference>
<comment type="subcellular location">
    <subcellularLocation>
        <location evidence="1">Nucleus</location>
    </subcellularLocation>
</comment>
<dbReference type="InterPro" id="IPR027417">
    <property type="entry name" value="P-loop_NTPase"/>
</dbReference>